<dbReference type="PANTHER" id="PTHR10869:SF246">
    <property type="entry name" value="TRANSMEMBRANE PROLYL 4-HYDROXYLASE"/>
    <property type="match status" value="1"/>
</dbReference>
<evidence type="ECO:0000256" key="2">
    <source>
        <dbReference type="ARBA" id="ARBA00022723"/>
    </source>
</evidence>
<keyword evidence="6" id="KW-0408">Iron</keyword>
<dbReference type="Gene3D" id="2.60.120.620">
    <property type="entry name" value="q2cbj1_9rhob like domain"/>
    <property type="match status" value="1"/>
</dbReference>
<dbReference type="Pfam" id="PF13640">
    <property type="entry name" value="2OG-FeII_Oxy_3"/>
    <property type="match status" value="1"/>
</dbReference>
<evidence type="ECO:0000313" key="9">
    <source>
        <dbReference type="Proteomes" id="UP000266693"/>
    </source>
</evidence>
<gene>
    <name evidence="8" type="ORF">D1610_05535</name>
</gene>
<evidence type="ECO:0000256" key="1">
    <source>
        <dbReference type="ARBA" id="ARBA00001961"/>
    </source>
</evidence>
<dbReference type="EMBL" id="QWLV01000002">
    <property type="protein sequence ID" value="RHW17966.1"/>
    <property type="molecule type" value="Genomic_DNA"/>
</dbReference>
<evidence type="ECO:0000256" key="4">
    <source>
        <dbReference type="ARBA" id="ARBA00022964"/>
    </source>
</evidence>
<keyword evidence="3" id="KW-0847">Vitamin C</keyword>
<keyword evidence="5" id="KW-0560">Oxidoreductase</keyword>
<protein>
    <submittedName>
        <fullName evidence="8">2OG-Fe(II) oxygenase</fullName>
    </submittedName>
</protein>
<comment type="cofactor">
    <cofactor evidence="1">
        <name>L-ascorbate</name>
        <dbReference type="ChEBI" id="CHEBI:38290"/>
    </cofactor>
</comment>
<dbReference type="PANTHER" id="PTHR10869">
    <property type="entry name" value="PROLYL 4-HYDROXYLASE ALPHA SUBUNIT"/>
    <property type="match status" value="1"/>
</dbReference>
<name>A0A396RQ08_9SPHN</name>
<dbReference type="GO" id="GO:0005506">
    <property type="term" value="F:iron ion binding"/>
    <property type="evidence" value="ECO:0007669"/>
    <property type="project" value="InterPro"/>
</dbReference>
<dbReference type="Proteomes" id="UP000266693">
    <property type="component" value="Unassembled WGS sequence"/>
</dbReference>
<evidence type="ECO:0000256" key="6">
    <source>
        <dbReference type="ARBA" id="ARBA00023004"/>
    </source>
</evidence>
<organism evidence="8 9">
    <name type="scientific">Sphingomonas gilva</name>
    <dbReference type="NCBI Taxonomy" id="2305907"/>
    <lineage>
        <taxon>Bacteria</taxon>
        <taxon>Pseudomonadati</taxon>
        <taxon>Pseudomonadota</taxon>
        <taxon>Alphaproteobacteria</taxon>
        <taxon>Sphingomonadales</taxon>
        <taxon>Sphingomonadaceae</taxon>
        <taxon>Sphingomonas</taxon>
    </lineage>
</organism>
<dbReference type="InterPro" id="IPR006620">
    <property type="entry name" value="Pro_4_hyd_alph"/>
</dbReference>
<dbReference type="OrthoDB" id="269774at2"/>
<dbReference type="GO" id="GO:0004656">
    <property type="term" value="F:procollagen-proline 4-dioxygenase activity"/>
    <property type="evidence" value="ECO:0007669"/>
    <property type="project" value="TreeGrafter"/>
</dbReference>
<evidence type="ECO:0000259" key="7">
    <source>
        <dbReference type="PROSITE" id="PS51471"/>
    </source>
</evidence>
<dbReference type="PROSITE" id="PS51471">
    <property type="entry name" value="FE2OG_OXY"/>
    <property type="match status" value="1"/>
</dbReference>
<keyword evidence="9" id="KW-1185">Reference proteome</keyword>
<sequence length="219" mass="24106">MIEFHGHPSSKRAAIGAQVAAHLDRVATRIEAPGVELYYREAFLSQDECAALIALIDADRRPSTLFPEDAQADFRTSESCDLDTWSPLVRTVDARFAELLALPPANAETLQGQRYGPTQKYGAHHDFFSETSAYWKKVSAVGGQRTWTAMAYLNVPEAGGGTNFPRLGIEVQPRVGMVVIWNNMAADGSPNVATLHEGRPVEAGVKYVVTKWFRENAWG</sequence>
<dbReference type="AlphaFoldDB" id="A0A396RQ08"/>
<accession>A0A396RQ08</accession>
<dbReference type="SMART" id="SM00702">
    <property type="entry name" value="P4Hc"/>
    <property type="match status" value="1"/>
</dbReference>
<evidence type="ECO:0000313" key="8">
    <source>
        <dbReference type="EMBL" id="RHW17966.1"/>
    </source>
</evidence>
<evidence type="ECO:0000256" key="3">
    <source>
        <dbReference type="ARBA" id="ARBA00022896"/>
    </source>
</evidence>
<dbReference type="InterPro" id="IPR044862">
    <property type="entry name" value="Pro_4_hyd_alph_FE2OG_OXY"/>
</dbReference>
<reference evidence="8 9" key="1">
    <citation type="submission" date="2018-08" db="EMBL/GenBank/DDBJ databases">
        <title>The multiple taxonomic identification of Sphingomonas gilva.</title>
        <authorList>
            <person name="Zhu D."/>
            <person name="Zheng S."/>
        </authorList>
    </citation>
    <scope>NUCLEOTIDE SEQUENCE [LARGE SCALE GENOMIC DNA]</scope>
    <source>
        <strain evidence="8 9">ZDH117</strain>
    </source>
</reference>
<dbReference type="InterPro" id="IPR045054">
    <property type="entry name" value="P4HA-like"/>
</dbReference>
<comment type="caution">
    <text evidence="8">The sequence shown here is derived from an EMBL/GenBank/DDBJ whole genome shotgun (WGS) entry which is preliminary data.</text>
</comment>
<feature type="domain" description="Fe2OG dioxygenase" evidence="7">
    <location>
        <begin position="106"/>
        <end position="215"/>
    </location>
</feature>
<evidence type="ECO:0000256" key="5">
    <source>
        <dbReference type="ARBA" id="ARBA00023002"/>
    </source>
</evidence>
<keyword evidence="4" id="KW-0223">Dioxygenase</keyword>
<keyword evidence="2" id="KW-0479">Metal-binding</keyword>
<dbReference type="InterPro" id="IPR005123">
    <property type="entry name" value="Oxoglu/Fe-dep_dioxygenase_dom"/>
</dbReference>
<proteinExistence type="predicted"/>
<dbReference type="GO" id="GO:0031418">
    <property type="term" value="F:L-ascorbic acid binding"/>
    <property type="evidence" value="ECO:0007669"/>
    <property type="project" value="UniProtKB-KW"/>
</dbReference>